<keyword evidence="2" id="KW-1185">Reference proteome</keyword>
<reference evidence="1 2" key="1">
    <citation type="submission" date="2024-01" db="EMBL/GenBank/DDBJ databases">
        <title>The genomes of 5 underutilized Papilionoideae crops provide insights into root nodulation and disease resistance.</title>
        <authorList>
            <person name="Yuan L."/>
        </authorList>
    </citation>
    <scope>NUCLEOTIDE SEQUENCE [LARGE SCALE GENOMIC DNA]</scope>
    <source>
        <strain evidence="1">LY-2023</strain>
        <tissue evidence="1">Leaf</tissue>
    </source>
</reference>
<proteinExistence type="predicted"/>
<evidence type="ECO:0000313" key="1">
    <source>
        <dbReference type="EMBL" id="KAK7263526.1"/>
    </source>
</evidence>
<sequence length="127" mass="14464">MGNCFTSNKILAHHHQSYAEPKVEHVIKASSSSKQSMKKVRFKSQNDIIEEGDHRGSCGVRIRIVMTQEELKKMLSYKDDAQHTSLEQLLGAFKLRGGGISEVGEYNEYINSWRPALESIPEDRLMK</sequence>
<organism evidence="1 2">
    <name type="scientific">Clitoria ternatea</name>
    <name type="common">Butterfly pea</name>
    <dbReference type="NCBI Taxonomy" id="43366"/>
    <lineage>
        <taxon>Eukaryota</taxon>
        <taxon>Viridiplantae</taxon>
        <taxon>Streptophyta</taxon>
        <taxon>Embryophyta</taxon>
        <taxon>Tracheophyta</taxon>
        <taxon>Spermatophyta</taxon>
        <taxon>Magnoliopsida</taxon>
        <taxon>eudicotyledons</taxon>
        <taxon>Gunneridae</taxon>
        <taxon>Pentapetalae</taxon>
        <taxon>rosids</taxon>
        <taxon>fabids</taxon>
        <taxon>Fabales</taxon>
        <taxon>Fabaceae</taxon>
        <taxon>Papilionoideae</taxon>
        <taxon>50 kb inversion clade</taxon>
        <taxon>NPAAA clade</taxon>
        <taxon>indigoferoid/millettioid clade</taxon>
        <taxon>Phaseoleae</taxon>
        <taxon>Clitoria</taxon>
    </lineage>
</organism>
<evidence type="ECO:0000313" key="2">
    <source>
        <dbReference type="Proteomes" id="UP001359559"/>
    </source>
</evidence>
<name>A0AAN9EUF6_CLITE</name>
<dbReference type="PANTHER" id="PTHR35704">
    <property type="entry name" value="OS02G0254600 PROTEIN"/>
    <property type="match status" value="1"/>
</dbReference>
<gene>
    <name evidence="1" type="ORF">RJT34_31117</name>
</gene>
<protein>
    <submittedName>
        <fullName evidence="1">Uncharacterized protein</fullName>
    </submittedName>
</protein>
<dbReference type="Proteomes" id="UP001359559">
    <property type="component" value="Unassembled WGS sequence"/>
</dbReference>
<comment type="caution">
    <text evidence="1">The sequence shown here is derived from an EMBL/GenBank/DDBJ whole genome shotgun (WGS) entry which is preliminary data.</text>
</comment>
<dbReference type="EMBL" id="JAYKXN010000008">
    <property type="protein sequence ID" value="KAK7263526.1"/>
    <property type="molecule type" value="Genomic_DNA"/>
</dbReference>
<dbReference type="PANTHER" id="PTHR35704:SF1">
    <property type="entry name" value="OS02G0254600 PROTEIN"/>
    <property type="match status" value="1"/>
</dbReference>
<dbReference type="AlphaFoldDB" id="A0AAN9EUF6"/>
<accession>A0AAN9EUF6</accession>